<reference evidence="1" key="1">
    <citation type="submission" date="2020-05" db="EMBL/GenBank/DDBJ databases">
        <authorList>
            <person name="Chiriac C."/>
            <person name="Salcher M."/>
            <person name="Ghai R."/>
            <person name="Kavagutti S V."/>
        </authorList>
    </citation>
    <scope>NUCLEOTIDE SEQUENCE</scope>
</reference>
<dbReference type="EMBL" id="CAFBLS010000207">
    <property type="protein sequence ID" value="CAB4883163.1"/>
    <property type="molecule type" value="Genomic_DNA"/>
</dbReference>
<gene>
    <name evidence="1" type="ORF">UFOPK3402_01496</name>
</gene>
<organism evidence="1">
    <name type="scientific">freshwater metagenome</name>
    <dbReference type="NCBI Taxonomy" id="449393"/>
    <lineage>
        <taxon>unclassified sequences</taxon>
        <taxon>metagenomes</taxon>
        <taxon>ecological metagenomes</taxon>
    </lineage>
</organism>
<name>A0A6J7EUU9_9ZZZZ</name>
<sequence length="170" mass="18692">MEVGTKRSFASAVDYPGWARGAKSPDAAVEALLEYWQRYTVIAELAGEAVAEPVDVLVVEQLVGNSTTDFGAPAIASSLETAELAADEGARLHRLLLACRTRFDDVASVAPPELRKGPRGGGRDTDAVIRHVDDVEHAYRRKANWPPAYAIRRTAWHLTDHLWEIEDRST</sequence>
<proteinExistence type="predicted"/>
<evidence type="ECO:0000313" key="1">
    <source>
        <dbReference type="EMBL" id="CAB4883163.1"/>
    </source>
</evidence>
<accession>A0A6J7EUU9</accession>
<dbReference type="AlphaFoldDB" id="A0A6J7EUU9"/>
<protein>
    <submittedName>
        <fullName evidence="1">Unannotated protein</fullName>
    </submittedName>
</protein>